<evidence type="ECO:0000313" key="3">
    <source>
        <dbReference type="Proteomes" id="UP000256977"/>
    </source>
</evidence>
<gene>
    <name evidence="2" type="ORF">DFP98_1354</name>
</gene>
<keyword evidence="1" id="KW-1133">Transmembrane helix</keyword>
<protein>
    <submittedName>
        <fullName evidence="2">Uncharacterized protein</fullName>
    </submittedName>
</protein>
<reference evidence="2 3" key="1">
    <citation type="submission" date="2018-07" db="EMBL/GenBank/DDBJ databases">
        <title>Genomic Encyclopedia of Type Strains, Phase III (KMG-III): the genomes of soil and plant-associated and newly described type strains.</title>
        <authorList>
            <person name="Whitman W."/>
        </authorList>
    </citation>
    <scope>NUCLEOTIDE SEQUENCE [LARGE SCALE GENOMIC DNA]</scope>
    <source>
        <strain evidence="2 3">CECT 7287</strain>
    </source>
</reference>
<dbReference type="RefSeq" id="WP_116064599.1">
    <property type="nucleotide sequence ID" value="NZ_QRDZ01000035.1"/>
</dbReference>
<comment type="caution">
    <text evidence="2">The sequence shown here is derived from an EMBL/GenBank/DDBJ whole genome shotgun (WGS) entry which is preliminary data.</text>
</comment>
<accession>A0A3D9I8P7</accession>
<keyword evidence="1" id="KW-0472">Membrane</keyword>
<keyword evidence="1" id="KW-0812">Transmembrane</keyword>
<evidence type="ECO:0000256" key="1">
    <source>
        <dbReference type="SAM" id="Phobius"/>
    </source>
</evidence>
<dbReference type="Proteomes" id="UP000256977">
    <property type="component" value="Unassembled WGS sequence"/>
</dbReference>
<name>A0A3D9I8P7_9BACL</name>
<keyword evidence="3" id="KW-1185">Reference proteome</keyword>
<feature type="transmembrane region" description="Helical" evidence="1">
    <location>
        <begin position="15"/>
        <end position="34"/>
    </location>
</feature>
<evidence type="ECO:0000313" key="2">
    <source>
        <dbReference type="EMBL" id="RED57909.1"/>
    </source>
</evidence>
<organism evidence="2 3">
    <name type="scientific">Cohnella phaseoli</name>
    <dbReference type="NCBI Taxonomy" id="456490"/>
    <lineage>
        <taxon>Bacteria</taxon>
        <taxon>Bacillati</taxon>
        <taxon>Bacillota</taxon>
        <taxon>Bacilli</taxon>
        <taxon>Bacillales</taxon>
        <taxon>Paenibacillaceae</taxon>
        <taxon>Cohnella</taxon>
    </lineage>
</organism>
<dbReference type="AlphaFoldDB" id="A0A3D9I8P7"/>
<sequence length="91" mass="9996">MFGKEIGNYILDNKIALIVQIILGIIFLIIPFIITGKRNGEAHASIQNNTSIVQVKAIVQQLLIYVDQRSHTTIVHPPAPSVKSTSSENDS</sequence>
<proteinExistence type="predicted"/>
<dbReference type="EMBL" id="QRDZ01000035">
    <property type="protein sequence ID" value="RED57909.1"/>
    <property type="molecule type" value="Genomic_DNA"/>
</dbReference>